<dbReference type="STRING" id="544712.C6HF92"/>
<dbReference type="AlphaFoldDB" id="C6HF92"/>
<dbReference type="EMBL" id="GG692424">
    <property type="protein sequence ID" value="EER40969.1"/>
    <property type="molecule type" value="Genomic_DNA"/>
</dbReference>
<dbReference type="Proteomes" id="UP000002624">
    <property type="component" value="Unassembled WGS sequence"/>
</dbReference>
<dbReference type="HOGENOM" id="CLU_019189_13_1_1"/>
<dbReference type="InterPro" id="IPR051035">
    <property type="entry name" value="Mito_inheritance_9"/>
</dbReference>
<organism evidence="8 9">
    <name type="scientific">Ajellomyces capsulatus (strain H143)</name>
    <name type="common">Darling's disease fungus</name>
    <name type="synonym">Histoplasma capsulatum</name>
    <dbReference type="NCBI Taxonomy" id="544712"/>
    <lineage>
        <taxon>Eukaryota</taxon>
        <taxon>Fungi</taxon>
        <taxon>Dikarya</taxon>
        <taxon>Ascomycota</taxon>
        <taxon>Pezizomycotina</taxon>
        <taxon>Eurotiomycetes</taxon>
        <taxon>Eurotiomycetidae</taxon>
        <taxon>Onygenales</taxon>
        <taxon>Ajellomycetaceae</taxon>
        <taxon>Histoplasma</taxon>
    </lineage>
</organism>
<accession>C6HF92</accession>
<keyword evidence="5" id="KW-0496">Mitochondrion</keyword>
<dbReference type="eggNOG" id="ENOG502S9KK">
    <property type="taxonomic scope" value="Eukaryota"/>
</dbReference>
<dbReference type="PANTHER" id="PTHR36091">
    <property type="entry name" value="ALTERED INHERITANCE OF MITOCHONDRIA PROTEIN 9, MITOCHONDRIAL"/>
    <property type="match status" value="1"/>
</dbReference>
<proteinExistence type="inferred from homology"/>
<evidence type="ECO:0000256" key="2">
    <source>
        <dbReference type="ARBA" id="ARBA00005543"/>
    </source>
</evidence>
<sequence>MRLSISQAFSPTQCVFALRRKSRSLIGSSVLSSALHQTRTLTMSSSCLGDVRWDDDSFYHYTGGRWLFNEAEQLADRCVKFNMAELVRLATKSLGCSPSSCVSVEKLPEGNYNKAFLIKMCDGRQVVAKVPNPNAGLPFYTTASEVATMDFVRTIAGIPSPKVYAWNARATGNPVGAEYIVMDKADGVLLSSKWPTMSMKEKHQLTQVIIDFERSLLSHHFENIGSLYYETDLAGLQDKFSTTGYSGFAIGPTTNRQVLEDGRKNFDSDKGPWSTASEYILASARRERECIQRSAKFPRPEGIFGGPRSYEPTADAKLAVLDNFEKVAPYLLPKDTSVNIPVLWHSDLHHDNIFVDSADPSKVLSIIDWQSVYLAPLFQQATTPAFLDFDGPKQMEGLSVPSLPNNFGELSLVEKERAKTLLAQQSLYKLYEIQSARQNPPVFKALRNASTLGSQIISLVSQVFNDGESIVNGQLIQVAREWDQIVGKDGPSCPLTATPAEIAAQDVNQRKWEEGVQLMEDVLEALGGSENGWQGWVSHEDYSQMKGKLSIVRKQFLDHMAENEEEREAWDRVWPFQNK</sequence>
<evidence type="ECO:0000256" key="1">
    <source>
        <dbReference type="ARBA" id="ARBA00004173"/>
    </source>
</evidence>
<dbReference type="GO" id="GO:0016740">
    <property type="term" value="F:transferase activity"/>
    <property type="evidence" value="ECO:0007669"/>
    <property type="project" value="UniProtKB-KW"/>
</dbReference>
<gene>
    <name evidence="8" type="ORF">HCDG_04615</name>
</gene>
<feature type="domain" description="Aminoglycoside phosphotransferase" evidence="7">
    <location>
        <begin position="340"/>
        <end position="377"/>
    </location>
</feature>
<dbReference type="SUPFAM" id="SSF56112">
    <property type="entry name" value="Protein kinase-like (PK-like)"/>
    <property type="match status" value="1"/>
</dbReference>
<dbReference type="GO" id="GO:0005739">
    <property type="term" value="C:mitochondrion"/>
    <property type="evidence" value="ECO:0007669"/>
    <property type="project" value="UniProtKB-SubCell"/>
</dbReference>
<dbReference type="OrthoDB" id="4200494at2759"/>
<keyword evidence="8" id="KW-0808">Transferase</keyword>
<evidence type="ECO:0000256" key="5">
    <source>
        <dbReference type="ARBA" id="ARBA00023128"/>
    </source>
</evidence>
<dbReference type="InterPro" id="IPR002575">
    <property type="entry name" value="Aminoglycoside_PTrfase"/>
</dbReference>
<dbReference type="Gene3D" id="3.90.1200.10">
    <property type="match status" value="1"/>
</dbReference>
<evidence type="ECO:0000259" key="7">
    <source>
        <dbReference type="Pfam" id="PF01636"/>
    </source>
</evidence>
<evidence type="ECO:0000256" key="4">
    <source>
        <dbReference type="ARBA" id="ARBA00022946"/>
    </source>
</evidence>
<dbReference type="Pfam" id="PF01636">
    <property type="entry name" value="APH"/>
    <property type="match status" value="1"/>
</dbReference>
<dbReference type="OMA" id="VLLSSKW"/>
<keyword evidence="4" id="KW-0809">Transit peptide</keyword>
<name>C6HF92_AJECH</name>
<dbReference type="PANTHER" id="PTHR36091:SF1">
    <property type="entry name" value="ALTERED INHERITANCE OF MITOCHONDRIA PROTEIN 9, MITOCHONDRIAL"/>
    <property type="match status" value="1"/>
</dbReference>
<comment type="similarity">
    <text evidence="2">Belongs to the AIM9 family.</text>
</comment>
<protein>
    <recommendedName>
        <fullName evidence="3">Altered inheritance of mitochondria protein 9, mitochondrial</fullName>
    </recommendedName>
    <alternativeName>
        <fullName evidence="6">Found in mitochondrial proteome protein 29</fullName>
    </alternativeName>
</protein>
<evidence type="ECO:0000313" key="9">
    <source>
        <dbReference type="Proteomes" id="UP000002624"/>
    </source>
</evidence>
<dbReference type="InterPro" id="IPR011009">
    <property type="entry name" value="Kinase-like_dom_sf"/>
</dbReference>
<comment type="subcellular location">
    <subcellularLocation>
        <location evidence="1">Mitochondrion</location>
    </subcellularLocation>
</comment>
<evidence type="ECO:0000313" key="8">
    <source>
        <dbReference type="EMBL" id="EER40969.1"/>
    </source>
</evidence>
<evidence type="ECO:0000256" key="6">
    <source>
        <dbReference type="ARBA" id="ARBA00031849"/>
    </source>
</evidence>
<dbReference type="VEuPathDB" id="FungiDB:HCDG_04615"/>
<reference evidence="9" key="1">
    <citation type="submission" date="2009-05" db="EMBL/GenBank/DDBJ databases">
        <title>The genome sequence of Ajellomyces capsulatus strain H143.</title>
        <authorList>
            <person name="Champion M."/>
            <person name="Cuomo C.A."/>
            <person name="Ma L.-J."/>
            <person name="Henn M.R."/>
            <person name="Sil A."/>
            <person name="Goldman B."/>
            <person name="Young S.K."/>
            <person name="Kodira C.D."/>
            <person name="Zeng Q."/>
            <person name="Koehrsen M."/>
            <person name="Alvarado L."/>
            <person name="Berlin A.M."/>
            <person name="Borenstein D."/>
            <person name="Chen Z."/>
            <person name="Engels R."/>
            <person name="Freedman E."/>
            <person name="Gellesch M."/>
            <person name="Goldberg J."/>
            <person name="Griggs A."/>
            <person name="Gujja S."/>
            <person name="Heiman D.I."/>
            <person name="Hepburn T.A."/>
            <person name="Howarth C."/>
            <person name="Jen D."/>
            <person name="Larson L."/>
            <person name="Lewis B."/>
            <person name="Mehta T."/>
            <person name="Park D."/>
            <person name="Pearson M."/>
            <person name="Roberts A."/>
            <person name="Saif S."/>
            <person name="Shea T.D."/>
            <person name="Shenoy N."/>
            <person name="Sisk P."/>
            <person name="Stolte C."/>
            <person name="Sykes S."/>
            <person name="Walk T."/>
            <person name="White J."/>
            <person name="Yandava C."/>
            <person name="Klein B."/>
            <person name="McEwen J.G."/>
            <person name="Puccia R."/>
            <person name="Goldman G.H."/>
            <person name="Felipe M.S."/>
            <person name="Nino-Vega G."/>
            <person name="San-Blas G."/>
            <person name="Taylor J.W."/>
            <person name="Mendoza L."/>
            <person name="Galagan J.E."/>
            <person name="Nusbaum C."/>
            <person name="Birren B.W."/>
        </authorList>
    </citation>
    <scope>NUCLEOTIDE SEQUENCE [LARGE SCALE GENOMIC DNA]</scope>
    <source>
        <strain evidence="9">H143</strain>
    </source>
</reference>
<evidence type="ECO:0000256" key="3">
    <source>
        <dbReference type="ARBA" id="ARBA00016197"/>
    </source>
</evidence>